<evidence type="ECO:0000259" key="2">
    <source>
        <dbReference type="SMART" id="SM00912"/>
    </source>
</evidence>
<evidence type="ECO:0000256" key="1">
    <source>
        <dbReference type="SAM" id="MobiDB-lite"/>
    </source>
</evidence>
<feature type="region of interest" description="Disordered" evidence="1">
    <location>
        <begin position="2584"/>
        <end position="2632"/>
    </location>
</feature>
<proteinExistence type="predicted"/>
<dbReference type="Pfam" id="PF13332">
    <property type="entry name" value="Fil_haemagg_2"/>
    <property type="match status" value="3"/>
</dbReference>
<dbReference type="Pfam" id="PF05860">
    <property type="entry name" value="TPS"/>
    <property type="match status" value="1"/>
</dbReference>
<keyword evidence="4" id="KW-1185">Reference proteome</keyword>
<gene>
    <name evidence="3" type="ORF">HHL15_05170</name>
</gene>
<dbReference type="RefSeq" id="WP_169144767.1">
    <property type="nucleotide sequence ID" value="NZ_JABBGA010000003.1"/>
</dbReference>
<dbReference type="SMART" id="SM00912">
    <property type="entry name" value="Haemagg_act"/>
    <property type="match status" value="1"/>
</dbReference>
<evidence type="ECO:0000313" key="4">
    <source>
        <dbReference type="Proteomes" id="UP000580043"/>
    </source>
</evidence>
<reference evidence="3 4" key="1">
    <citation type="submission" date="2020-04" db="EMBL/GenBank/DDBJ databases">
        <title>Zoogloea sp. G-4-1-14 isolated from soil.</title>
        <authorList>
            <person name="Dahal R.H."/>
        </authorList>
    </citation>
    <scope>NUCLEOTIDE SEQUENCE [LARGE SCALE GENOMIC DNA]</scope>
    <source>
        <strain evidence="3 4">G-4-1-14</strain>
    </source>
</reference>
<dbReference type="NCBIfam" id="TIGR01901">
    <property type="entry name" value="adhes_NPXG"/>
    <property type="match status" value="1"/>
</dbReference>
<feature type="domain" description="Filamentous haemagglutinin FhaB/tRNA nuclease CdiA-like TPS" evidence="2">
    <location>
        <begin position="60"/>
        <end position="182"/>
    </location>
</feature>
<dbReference type="Gene3D" id="2.160.20.10">
    <property type="entry name" value="Single-stranded right-handed beta-helix, Pectin lyase-like"/>
    <property type="match status" value="1"/>
</dbReference>
<accession>A0A848G216</accession>
<dbReference type="InterPro" id="IPR008638">
    <property type="entry name" value="FhaB/CdiA-like_TPS"/>
</dbReference>
<dbReference type="InterPro" id="IPR011050">
    <property type="entry name" value="Pectin_lyase_fold/virulence"/>
</dbReference>
<name>A0A848G216_9RHOO</name>
<organism evidence="3 4">
    <name type="scientific">Zoogloea dura</name>
    <dbReference type="NCBI Taxonomy" id="2728840"/>
    <lineage>
        <taxon>Bacteria</taxon>
        <taxon>Pseudomonadati</taxon>
        <taxon>Pseudomonadota</taxon>
        <taxon>Betaproteobacteria</taxon>
        <taxon>Rhodocyclales</taxon>
        <taxon>Zoogloeaceae</taxon>
        <taxon>Zoogloea</taxon>
    </lineage>
</organism>
<dbReference type="InterPro" id="IPR025157">
    <property type="entry name" value="Hemagglutinin_rpt"/>
</dbReference>
<dbReference type="InterPro" id="IPR010069">
    <property type="entry name" value="CdiA_FHA1_rpt"/>
</dbReference>
<dbReference type="NCBIfam" id="TIGR01731">
    <property type="entry name" value="fil_hemag_20aa"/>
    <property type="match status" value="8"/>
</dbReference>
<protein>
    <submittedName>
        <fullName evidence="3">Filamentous hemagglutinin N-terminal domain-containing protein</fullName>
    </submittedName>
</protein>
<dbReference type="SUPFAM" id="SSF51126">
    <property type="entry name" value="Pectin lyase-like"/>
    <property type="match status" value="1"/>
</dbReference>
<comment type="caution">
    <text evidence="3">The sequence shown here is derived from an EMBL/GenBank/DDBJ whole genome shotgun (WGS) entry which is preliminary data.</text>
</comment>
<dbReference type="InterPro" id="IPR012334">
    <property type="entry name" value="Pectin_lyas_fold"/>
</dbReference>
<sequence length="4127" mass="410361">MHPADLATDLPSCSRWRRLTARILLVVFGSGCILPGGAYGAPIADPNGPIAFRPGVGQTSTGVPAIDITRPNAAGTSYNRFQRFDVEAEGAVLNNSTRGGTTFLGGSVEANPNLAGGAPASVIVNEVVAPGATSRLAGTLEVFGAPATVIVANPHGVSCAGCGTLNSPRFMLSTGTPVWLGAGGSPVPLAEASGLAFDVAGGELSIEGRGLEGTVGKVDLIAVGIHLDGPVRAHYLNPELAGISLLAGAGRVAEQDGQFDNIAPVQAGPAAARAYAIDGTAFGAMSSSQIRIVSTEQGAGVRLAGPLLADSRGLLARSAGDLSLGDLHAQQSITLDAAGNLSLQGATEAGGDLSARAGGQLALQGPARVSGDANLVAGDTLDVAAPLAAGGSLSLDADRVRLTAGVAATDTQIRARELSLGDGRGDFQVQGNLALAVSGDLVAPGAVTVTGNTRLVAGASVGFGGDVNVGGKLSVDAGSDILAGGRISVGGGASLQAGGSVDISGAVTAGALDLAAGRAVFGGDVAVLGDASIVAGSVALPRKVEAGGDLRIETAGDLLSEGRVVANGDLNLVAGGRMALAESGAGGRVGLEARGGALSLGSTLVAGSDAALSARDGITTAAVSAGGKLALTSRQGGVVSGELQAGGDVSITAARDIQITGLLLGGGDVSLQAAQALKLDSDVSAGGGVRLAGARVSARDVVAAGRLDVSGGSVSMRNVGAGDALTVQARTGVDIGGDLLANGPLNVTVSDGALSVGGALGSNAALDADARDGIVVAGAVKAGGPVSLASGQGGIDIGGPLAGAGSVTAVAPGMIRFGGGTGLAGDLEVRSTAGPIRFDGALAVGGAATLSGARGLVLGGDAFFYGPLTLGSSDGLIAHYGLLHANTDFVLDTAGVFVSEGRLESLGRVSIRADRLVFDESRAGGVFANGDISLAARESVRLGALGAIVGGAGVRIDSPRFETDGAVLATGGTLGFSGGTLANTGLLAGQTLRVDGRLTNEATGQVSAGGVEVLGATVNRGGIEGASIVLSGGLDNAGSVIGDRVELGGDLVNSGSLGGGVLRIDGGRVSNTGLVAADSAVIHGASLANSGVLYGGSLDLDLSGGVSNHGVIESAGLLRLNAASVENLGSLRAGGSASLQLVQGLFNDQGTLSATDGLTIVSGASVINRGGLIVAGGDLGVSSARDLDSDGLVAANGRLRLEAGRTLKLARGGAGKDATLIAREGSVGVGSEFVAGGDAVLDGRDGVSTQALAAGGSLVIRSARGGVSSATLVANDPIRVEAAAAVSLAGPVVSDGDVSLSGRGITVSGNLVSAGRLSVDAGSDALLLSAEARADGDIFLSGGQISAAGVQSASRVSVQAGSAGLENTGKLIGNRAVDVVSGGGVSQEGVLASLGKVTLVAGQDVRLLGDVASGDSLDVRTGGNLVAEGAWRAAGTVDVRAAASLTAARDVMAGGAISLASEKGALLIGGTVVSNDAVTLKSGADLSVGGLQGGLNNAAAVSVDAAGDITAGQVRAGGDYRVRGGRDYQVAGETVVVGQLDLAAGRDVVQAGAVSVGGDALVRAGGALTQGDTRVFGAAALSSGGSQRYTGELVAGGGLALQAGAGVEVAGSVLSPARVGIEAGTGALTIAGDLRSGGALKVAADRLVGVGGETLAVGDAQLVSRQADVRLAGPVTAVGALSLAAAGDVRLASDVLVGGALDARASTGSVVFAEALEAGGAASFAAGQDLVFLGNTRFHGPLSANSVGRSLESRGSLLVDGDLRLDIAGDFVSEGLLQSVGGIRIRARNIQANQTGSGGMVANGDIELSAREQGSIGAGGSVLSSGGSVLLSANRFENAGDVIPGGARFVFSGGSLANLGRITAGQVDIAGSLDNRGTLYSDAVAVSGYTTNSGTLAGSTLAFDGGLLNTGRIAGVDVAASGLISNTGEITGDRVRLLGPDVYNYGVVSAGHLGIETVQLGNLGTLSAGSLDAYAAGVFTNSGRVVVEGDARITAVGGFVNQVTESSRCVTPEVCTPSSGTPPPRAPDPDKDFRFVQSPAVLAVGGSLSLSGGEVDNQGVIQARRIDINLGNAALSNTRSENDVLTEGNFGSTTPTINTGVIAAEDGITITAGSFANTGGRLATGGDLNVNVTGRLTSVAGEREGLAPVMQARDVTLRGAEVVTEGLVQARRELTVNARTGSVTNRATLVADDSLTVKAATTLDNSTGGALLATRSVSLQAGNGIQNAGLIYGNGAAAERISIDAGSGAFSNAASGTVLAGSTLEIKATSYSNSGTVASRGDARLDTPSLVLQPARNPLVALGTLRLDVAGLEVGVGEVWVSPAVNTVWSGVLVNTGNVLLGGNAYGVVDNLATGNRTVAGEPNLSNGSYLLLGMPTLGGAYLESHSDVGQRASFVVNGYFEGSLRNQASDAKVAGRFDYTAENLPQTLLWANASGQTEATDALSLARLDATGGPTAITLRSPEAGTIKADALSLSGVDLTIVAGVDSSADQAALAAARDNRVPALMMAGVRGLVAGLGLAPQGDPGIHIMTPSTTAGSGAAVVAPGRPLQVTAESITRSMLSGAGLADLSRTAIAAREAPSDETGVLVPAQPGNSASPQAWVNVDPAAPQVPAGGGTSSPTPDPTPGQTLPATEAARYGLAFPDWGSFSTPAGGLAANNLELVLSGNLTNRGVLEVSDQLLIKSEGRIDNFGAAIKAGGALGLFGASLDNRNGRIEAASLALSVDGELNNIRGQILVDKDAAIYAGGDLINDSGRIEAGSLAVSVAGDLFNRTLYAVDQKDTTTRSHTDYDSFFGATTTTDSDTTVVQRADQRAGIQARDGDLDLNVGKNLTSTGADLSASGDLTGRVGGKIDIQALSIENSRTQTHTVANERTYTYNNGETEITGLTASGSQVSTQIERDIQHQDARLQAGGKLDLESGGSTFILGADLKSGGETRIVAGGHLVVGSVQNSTHTESRKVTQTDGAAFLPGLVTRSGEQLKLTHRDSATGGVLESGGVLAMEAQGNISVSGGKLTGAHGVDIRSAQEISLDTLQSRTLEQQQVGRSALVRDASNNQGVEIDAGDGELVIAGGGDVKLVGANLKTQGRAVLLGSNVSIAAATDSMATLTEEHRKRYDHKKLTYDETLSGATLSAEQGVIIAAFGDKEDQGDILLKGAVVNGGQGQTSLSAKRDVLVGSEHTEHNNFEETYTAKSGFLSSKSTHTKEQGQSSLAQGSAVLGDTVVLDAGRDISIIGSGMNELKDDQGNVLVANSGVVSLNGTVLQAKGDVSILADAHDASGSSSRQTRKSGLFAGGGKLTLGSSEVSSIKSQSSTQAVGSTIASLQGSVTISAGGAYNQVGSEVLAPVGDVNVNAKRIDVVEARELEATQFELRMRQSGISLGVSSPVIEAARTTQQMSQVISRTDDSRTQALAGAAALLSSYSAYGTVSAGQSRANAGLADQVGGVQINISLGTSRSQVTQSQKSDSASSARVAAGGNVSLIATGGAADSDITVRSSEVSAGQVLRIKADDQISLGAAADTQEDRGSSKSSSASVGVGISWGGAQNGISFQASASQAKGNSEGSSTRYINTHVRGGQEVELDSGGNTVLKGAVVEAPRIVGNVAGDLSVESLQDSASYSSQNSSAGIGVSVCVPPICAGASTASVSLSKSQVTSNYVNVGEQSAIKAGDDGFQIHVGGNTDLKGGAIVSTEKAVLDEKNVLVSGTITTGDLSNHSSVEASSSGITLSSDMFTQGKYGLSKGLVINGLNQASEDRASEGATRAVVSEAQITISDSAGQRALSGKSVEQTVSELNRDTGASQQSVPMYDGRRVLTEVEDRRVAQQAAIKQFTTFTDDAYRVMFKEQPRFYKVTCPAGENCTAKPEMVKAELIVGKPEEVQAELAKASPGSVLAVNGILNPLDRASQLAMQNAAPVNGQKPSEVYLMHYVPANTALGELMIAGYEKTLAPVAGYTNQDYAYAEGLRVFGGNVRSGNGSSSGGAVSLGHSRGTIVQMNANAILADQGVTIPSLSMQGVGGAVSAEAYTQSAQKVVGTGNVENIRYAYFKNDPVSVVAGGNPGVLSLSEFWNVLTTSNSAHSCYGTGAAGCQQVQYLTPDAPKGASQNSSSLIQYIGGVTYDGDMNPIKVAD</sequence>
<dbReference type="EMBL" id="JABBGA010000003">
    <property type="protein sequence ID" value="NML25120.1"/>
    <property type="molecule type" value="Genomic_DNA"/>
</dbReference>
<dbReference type="GO" id="GO:0003824">
    <property type="term" value="F:catalytic activity"/>
    <property type="evidence" value="ECO:0007669"/>
    <property type="project" value="UniProtKB-ARBA"/>
</dbReference>
<evidence type="ECO:0000313" key="3">
    <source>
        <dbReference type="EMBL" id="NML25120.1"/>
    </source>
</evidence>
<dbReference type="Proteomes" id="UP000580043">
    <property type="component" value="Unassembled WGS sequence"/>
</dbReference>